<feature type="compositionally biased region" description="Polar residues" evidence="2">
    <location>
        <begin position="153"/>
        <end position="172"/>
    </location>
</feature>
<dbReference type="Proteomes" id="UP000738349">
    <property type="component" value="Unassembled WGS sequence"/>
</dbReference>
<dbReference type="GO" id="GO:0003700">
    <property type="term" value="F:DNA-binding transcription factor activity"/>
    <property type="evidence" value="ECO:0007669"/>
    <property type="project" value="InterPro"/>
</dbReference>
<feature type="region of interest" description="Disordered" evidence="2">
    <location>
        <begin position="93"/>
        <end position="116"/>
    </location>
</feature>
<protein>
    <recommendedName>
        <fullName evidence="5">BZIP domain-containing protein</fullName>
    </recommendedName>
</protein>
<keyword evidence="1" id="KW-0175">Coiled coil</keyword>
<evidence type="ECO:0000256" key="2">
    <source>
        <dbReference type="SAM" id="MobiDB-lite"/>
    </source>
</evidence>
<evidence type="ECO:0000256" key="1">
    <source>
        <dbReference type="SAM" id="Coils"/>
    </source>
</evidence>
<dbReference type="Gene3D" id="1.20.5.170">
    <property type="match status" value="1"/>
</dbReference>
<comment type="caution">
    <text evidence="3">The sequence shown here is derived from an EMBL/GenBank/DDBJ whole genome shotgun (WGS) entry which is preliminary data.</text>
</comment>
<proteinExistence type="predicted"/>
<name>A0A9P9FUD4_9HYPO</name>
<organism evidence="3 4">
    <name type="scientific">Dactylonectria macrodidyma</name>
    <dbReference type="NCBI Taxonomy" id="307937"/>
    <lineage>
        <taxon>Eukaryota</taxon>
        <taxon>Fungi</taxon>
        <taxon>Dikarya</taxon>
        <taxon>Ascomycota</taxon>
        <taxon>Pezizomycotina</taxon>
        <taxon>Sordariomycetes</taxon>
        <taxon>Hypocreomycetidae</taxon>
        <taxon>Hypocreales</taxon>
        <taxon>Nectriaceae</taxon>
        <taxon>Dactylonectria</taxon>
    </lineage>
</organism>
<accession>A0A9P9FUD4</accession>
<dbReference type="AlphaFoldDB" id="A0A9P9FUD4"/>
<reference evidence="3" key="1">
    <citation type="journal article" date="2021" name="Nat. Commun.">
        <title>Genetic determinants of endophytism in the Arabidopsis root mycobiome.</title>
        <authorList>
            <person name="Mesny F."/>
            <person name="Miyauchi S."/>
            <person name="Thiergart T."/>
            <person name="Pickel B."/>
            <person name="Atanasova L."/>
            <person name="Karlsson M."/>
            <person name="Huettel B."/>
            <person name="Barry K.W."/>
            <person name="Haridas S."/>
            <person name="Chen C."/>
            <person name="Bauer D."/>
            <person name="Andreopoulos W."/>
            <person name="Pangilinan J."/>
            <person name="LaButti K."/>
            <person name="Riley R."/>
            <person name="Lipzen A."/>
            <person name="Clum A."/>
            <person name="Drula E."/>
            <person name="Henrissat B."/>
            <person name="Kohler A."/>
            <person name="Grigoriev I.V."/>
            <person name="Martin F.M."/>
            <person name="Hacquard S."/>
        </authorList>
    </citation>
    <scope>NUCLEOTIDE SEQUENCE</scope>
    <source>
        <strain evidence="3">MPI-CAGE-AT-0147</strain>
    </source>
</reference>
<sequence>MAVLQDSLIQLDTTAQQDQKRTLRIQDILHSETPALDPELDTTAQQDQKRTLRIQDILHSETQALDPEERCTLAPIRPLNTEVPSATYAPLPLGNPIQECDSSMPSSSPPQAQRPYELGTPQLARNCDPSMPSSHPSTPEAQQLYKLNKSQPVQDCHSNMLSSHPSSPQAQQRHGLDTCEETGSQSPGHPCIVAKPFFAVERASPQAAPSSWPETTPLDTGAVGRVKGQQFLMALPGSGAPIPVQVDYSQGSQSARRKRTIDARASARHRQKKKACQEEIKKELEELQKRNQALEIENKKLTEQLAICNMNLKTQRMDRYDKGNCAVEYYQSLDCGGLT</sequence>
<keyword evidence="4" id="KW-1185">Reference proteome</keyword>
<evidence type="ECO:0000313" key="4">
    <source>
        <dbReference type="Proteomes" id="UP000738349"/>
    </source>
</evidence>
<dbReference type="SUPFAM" id="SSF57959">
    <property type="entry name" value="Leucine zipper domain"/>
    <property type="match status" value="1"/>
</dbReference>
<dbReference type="OrthoDB" id="2247093at2759"/>
<dbReference type="InterPro" id="IPR046347">
    <property type="entry name" value="bZIP_sf"/>
</dbReference>
<dbReference type="EMBL" id="JAGMUV010000001">
    <property type="protein sequence ID" value="KAH7175748.1"/>
    <property type="molecule type" value="Genomic_DNA"/>
</dbReference>
<evidence type="ECO:0008006" key="5">
    <source>
        <dbReference type="Google" id="ProtNLM"/>
    </source>
</evidence>
<evidence type="ECO:0000313" key="3">
    <source>
        <dbReference type="EMBL" id="KAH7175748.1"/>
    </source>
</evidence>
<feature type="coiled-coil region" evidence="1">
    <location>
        <begin position="266"/>
        <end position="311"/>
    </location>
</feature>
<gene>
    <name evidence="3" type="ORF">EDB81DRAFT_939863</name>
</gene>
<feature type="region of interest" description="Disordered" evidence="2">
    <location>
        <begin position="153"/>
        <end position="187"/>
    </location>
</feature>